<feature type="transmembrane region" description="Helical" evidence="6">
    <location>
        <begin position="427"/>
        <end position="449"/>
    </location>
</feature>
<evidence type="ECO:0008006" key="9">
    <source>
        <dbReference type="Google" id="ProtNLM"/>
    </source>
</evidence>
<feature type="transmembrane region" description="Helical" evidence="6">
    <location>
        <begin position="379"/>
        <end position="398"/>
    </location>
</feature>
<comment type="caution">
    <text evidence="7">The sequence shown here is derived from an EMBL/GenBank/DDBJ whole genome shotgun (WGS) entry which is preliminary data.</text>
</comment>
<reference evidence="7" key="1">
    <citation type="submission" date="2023-06" db="EMBL/GenBank/DDBJ databases">
        <title>Black Yeasts Isolated from many extreme environments.</title>
        <authorList>
            <person name="Coleine C."/>
            <person name="Stajich J.E."/>
            <person name="Selbmann L."/>
        </authorList>
    </citation>
    <scope>NUCLEOTIDE SEQUENCE</scope>
    <source>
        <strain evidence="7">CCFEE 5200</strain>
    </source>
</reference>
<feature type="transmembrane region" description="Helical" evidence="6">
    <location>
        <begin position="246"/>
        <end position="266"/>
    </location>
</feature>
<keyword evidence="8" id="KW-1185">Reference proteome</keyword>
<name>A0AAN6KUQ3_9PEZI</name>
<dbReference type="GO" id="GO:0022857">
    <property type="term" value="F:transmembrane transporter activity"/>
    <property type="evidence" value="ECO:0007669"/>
    <property type="project" value="InterPro"/>
</dbReference>
<keyword evidence="3 6" id="KW-0812">Transmembrane</keyword>
<dbReference type="PIRSF" id="PIRSF006060">
    <property type="entry name" value="AA_transporter"/>
    <property type="match status" value="1"/>
</dbReference>
<dbReference type="Proteomes" id="UP001175353">
    <property type="component" value="Unassembled WGS sequence"/>
</dbReference>
<dbReference type="Gene3D" id="1.20.1740.10">
    <property type="entry name" value="Amino acid/polyamine transporter I"/>
    <property type="match status" value="1"/>
</dbReference>
<feature type="transmembrane region" description="Helical" evidence="6">
    <location>
        <begin position="178"/>
        <end position="200"/>
    </location>
</feature>
<evidence type="ECO:0000256" key="2">
    <source>
        <dbReference type="ARBA" id="ARBA00022448"/>
    </source>
</evidence>
<comment type="subcellular location">
    <subcellularLocation>
        <location evidence="1">Membrane</location>
        <topology evidence="1">Multi-pass membrane protein</topology>
    </subcellularLocation>
</comment>
<evidence type="ECO:0000256" key="3">
    <source>
        <dbReference type="ARBA" id="ARBA00022692"/>
    </source>
</evidence>
<evidence type="ECO:0000256" key="4">
    <source>
        <dbReference type="ARBA" id="ARBA00022989"/>
    </source>
</evidence>
<protein>
    <recommendedName>
        <fullName evidence="9">Amino acid permease/ SLC12A domain-containing protein</fullName>
    </recommendedName>
</protein>
<dbReference type="GO" id="GO:0016020">
    <property type="term" value="C:membrane"/>
    <property type="evidence" value="ECO:0007669"/>
    <property type="project" value="UniProtKB-SubCell"/>
</dbReference>
<keyword evidence="4 6" id="KW-1133">Transmembrane helix</keyword>
<feature type="transmembrane region" description="Helical" evidence="6">
    <location>
        <begin position="286"/>
        <end position="305"/>
    </location>
</feature>
<feature type="transmembrane region" description="Helical" evidence="6">
    <location>
        <begin position="220"/>
        <end position="237"/>
    </location>
</feature>
<evidence type="ECO:0000313" key="7">
    <source>
        <dbReference type="EMBL" id="KAK1000730.1"/>
    </source>
</evidence>
<dbReference type="Pfam" id="PF13520">
    <property type="entry name" value="AA_permease_2"/>
    <property type="match status" value="1"/>
</dbReference>
<proteinExistence type="predicted"/>
<evidence type="ECO:0000256" key="5">
    <source>
        <dbReference type="ARBA" id="ARBA00023136"/>
    </source>
</evidence>
<dbReference type="InterPro" id="IPR002293">
    <property type="entry name" value="AA/rel_permease1"/>
</dbReference>
<feature type="transmembrane region" description="Helical" evidence="6">
    <location>
        <begin position="498"/>
        <end position="520"/>
    </location>
</feature>
<organism evidence="7 8">
    <name type="scientific">Friedmanniomyces endolithicus</name>
    <dbReference type="NCBI Taxonomy" id="329885"/>
    <lineage>
        <taxon>Eukaryota</taxon>
        <taxon>Fungi</taxon>
        <taxon>Dikarya</taxon>
        <taxon>Ascomycota</taxon>
        <taxon>Pezizomycotina</taxon>
        <taxon>Dothideomycetes</taxon>
        <taxon>Dothideomycetidae</taxon>
        <taxon>Mycosphaerellales</taxon>
        <taxon>Teratosphaeriaceae</taxon>
        <taxon>Friedmanniomyces</taxon>
    </lineage>
</organism>
<feature type="transmembrane region" description="Helical" evidence="6">
    <location>
        <begin position="526"/>
        <end position="547"/>
    </location>
</feature>
<feature type="transmembrane region" description="Helical" evidence="6">
    <location>
        <begin position="72"/>
        <end position="97"/>
    </location>
</feature>
<feature type="transmembrane region" description="Helical" evidence="6">
    <location>
        <begin position="103"/>
        <end position="123"/>
    </location>
</feature>
<dbReference type="PANTHER" id="PTHR45649">
    <property type="entry name" value="AMINO-ACID PERMEASE BAT1"/>
    <property type="match status" value="1"/>
</dbReference>
<dbReference type="EMBL" id="JAUJLE010000036">
    <property type="protein sequence ID" value="KAK1000730.1"/>
    <property type="molecule type" value="Genomic_DNA"/>
</dbReference>
<gene>
    <name evidence="7" type="ORF">LTR91_005648</name>
</gene>
<feature type="transmembrane region" description="Helical" evidence="6">
    <location>
        <begin position="326"/>
        <end position="349"/>
    </location>
</feature>
<accession>A0AAN6KUQ3</accession>
<feature type="transmembrane region" description="Helical" evidence="6">
    <location>
        <begin position="455"/>
        <end position="477"/>
    </location>
</feature>
<evidence type="ECO:0000256" key="1">
    <source>
        <dbReference type="ARBA" id="ARBA00004141"/>
    </source>
</evidence>
<evidence type="ECO:0000256" key="6">
    <source>
        <dbReference type="SAM" id="Phobius"/>
    </source>
</evidence>
<sequence>MAVGFGSSDSKGSARARVGNYSGYDGNDNGHVNGNGGTVASHVEPKYGGTAADQRDMQEMGRVQELRRNFKFMSVLGFGTTLIGTWNFFLGLIAFGLTDGGTAGLIYGFIICLAGFFCVYLSIAEMASMAPTSLVAPPKGDENGEADVLYQRRTIPLGLGIRADESTKIPQLHQRSSGYLVAVGWQGSVCGTAFLAGTIIQGLAILNDATYSPQPYQGTLLVWAVMVFCVFFNIFLAKRLPFVEGVLLIIYVIGFFVIIIPLWVLAPRSPASEVFTTFNNEGGWSSTGVAVMVGLGGVVPSLAGYDCAVHMAEEIKDSSKTLPQAIVFGVAVNGLMGLIMVITMCFTLGDTTSILATPTGYPFIQVFFNATNSYPATNTMTAIVVIVFISAVISEIATSSRQLWSFARDGGLPFSRWIAKINHNANIPLNAVLVSLGITVLVSLINLGSTVALNAINSVTISALMSSYILTISCVVYRRLSGQPLPSRRWSLGRAGMPINIAALVFLTPLFVFAFFPLATPVTPASMNWGIAMFGGVIVLATIYYAIEGRKSYTPPVMLLQREHYEM</sequence>
<dbReference type="AlphaFoldDB" id="A0AAN6KUQ3"/>
<dbReference type="PANTHER" id="PTHR45649:SF41">
    <property type="entry name" value="TRANSPORTER, PUTATIVE (EUROFUNG)-RELATED"/>
    <property type="match status" value="1"/>
</dbReference>
<keyword evidence="2" id="KW-0813">Transport</keyword>
<keyword evidence="5 6" id="KW-0472">Membrane</keyword>
<evidence type="ECO:0000313" key="8">
    <source>
        <dbReference type="Proteomes" id="UP001175353"/>
    </source>
</evidence>